<dbReference type="GO" id="GO:0005634">
    <property type="term" value="C:nucleus"/>
    <property type="evidence" value="ECO:0007669"/>
    <property type="project" value="UniProtKB-SubCell"/>
</dbReference>
<feature type="compositionally biased region" description="Polar residues" evidence="4">
    <location>
        <begin position="474"/>
        <end position="484"/>
    </location>
</feature>
<dbReference type="PROSITE" id="PS50172">
    <property type="entry name" value="BRCT"/>
    <property type="match status" value="1"/>
</dbReference>
<feature type="compositionally biased region" description="Basic and acidic residues" evidence="4">
    <location>
        <begin position="449"/>
        <end position="459"/>
    </location>
</feature>
<evidence type="ECO:0000259" key="5">
    <source>
        <dbReference type="PROSITE" id="PS50172"/>
    </source>
</evidence>
<dbReference type="OMA" id="YLDTILW"/>
<feature type="region of interest" description="Disordered" evidence="4">
    <location>
        <begin position="298"/>
        <end position="356"/>
    </location>
</feature>
<evidence type="ECO:0000313" key="7">
    <source>
        <dbReference type="EMBL" id="KAI1511729.1"/>
    </source>
</evidence>
<dbReference type="SUPFAM" id="SSF52113">
    <property type="entry name" value="BRCT domain"/>
    <property type="match status" value="1"/>
</dbReference>
<gene>
    <name evidence="7" type="ORF">Ptr86124_009373</name>
    <name evidence="6" type="ORF">PtrM4_132610</name>
</gene>
<feature type="compositionally biased region" description="Polar residues" evidence="4">
    <location>
        <begin position="330"/>
        <end position="343"/>
    </location>
</feature>
<feature type="region of interest" description="Disordered" evidence="4">
    <location>
        <begin position="407"/>
        <end position="1050"/>
    </location>
</feature>
<reference evidence="7" key="3">
    <citation type="journal article" date="2022" name="bioRxiv">
        <title>A global pangenome for the wheat fungal pathogen Pyrenophora tritici-repentis and prediction of effector protein structural homology.</title>
        <authorList>
            <person name="Moolhuijzen P."/>
            <person name="See P.T."/>
            <person name="Shi G."/>
            <person name="Powell H.R."/>
            <person name="Cockram J."/>
            <person name="Jorgensen L.N."/>
            <person name="Benslimane H."/>
            <person name="Strelkov S.E."/>
            <person name="Turner J."/>
            <person name="Liu Z."/>
            <person name="Moffat C.S."/>
        </authorList>
    </citation>
    <scope>NUCLEOTIDE SEQUENCE</scope>
    <source>
        <strain evidence="7">86-124</strain>
    </source>
</reference>
<reference evidence="7" key="2">
    <citation type="submission" date="2021-05" db="EMBL/GenBank/DDBJ databases">
        <authorList>
            <person name="Moolhuijzen P.M."/>
            <person name="Moffat C.S."/>
        </authorList>
    </citation>
    <scope>NUCLEOTIDE SEQUENCE</scope>
    <source>
        <strain evidence="7">86-124</strain>
    </source>
</reference>
<keyword evidence="3" id="KW-0539">Nucleus</keyword>
<accession>A0A2W1DNA6</accession>
<organism evidence="6 8">
    <name type="scientific">Pyrenophora tritici-repentis</name>
    <dbReference type="NCBI Taxonomy" id="45151"/>
    <lineage>
        <taxon>Eukaryota</taxon>
        <taxon>Fungi</taxon>
        <taxon>Dikarya</taxon>
        <taxon>Ascomycota</taxon>
        <taxon>Pezizomycotina</taxon>
        <taxon>Dothideomycetes</taxon>
        <taxon>Pleosporomycetidae</taxon>
        <taxon>Pleosporales</taxon>
        <taxon>Pleosporineae</taxon>
        <taxon>Pleosporaceae</taxon>
        <taxon>Pyrenophora</taxon>
    </lineage>
</organism>
<dbReference type="PANTHER" id="PTHR15321:SF3">
    <property type="entry name" value="TP53-BINDING PROTEIN 1"/>
    <property type="match status" value="1"/>
</dbReference>
<feature type="compositionally biased region" description="Acidic residues" evidence="4">
    <location>
        <begin position="640"/>
        <end position="682"/>
    </location>
</feature>
<dbReference type="InterPro" id="IPR047252">
    <property type="entry name" value="TP53BP1-like"/>
</dbReference>
<dbReference type="EMBL" id="NQIK02000007">
    <property type="protein sequence ID" value="KAF7568648.1"/>
    <property type="molecule type" value="Genomic_DNA"/>
</dbReference>
<feature type="region of interest" description="Disordered" evidence="4">
    <location>
        <begin position="1494"/>
        <end position="1521"/>
    </location>
</feature>
<sequence>MEESQAPTVLGDDIYDDPSQLSQALWQRVGSEKSFHFTTSTESPNSGDNTVSTFTGPLEASHAFLRASVGLAQFDRALSPRRATTAKHVKPALPKHHSTPTSTRNVQLDRADKMYHSFNIPDAPGDTQPDSQMMKTWTSGIFPTIDGREIRVPQPKSLFVEHSEEENNDDSPTDEMEVVASSQQIHVPTPMSHTMIDVDEQGDTAQNSLAPTSPLKFQTPALGDRKRVSSGQMLSSAMRTSTTPGSVPSAPFFFGNEAGGGEVQHISLTQAFNNTQAPTSPMVDCPGEDVVFTRPSPNFTHARHSSPMPAYSSPIKATRRDTPKSEPIMRSSSVPRTDYVTTKESQERRNRSVGNEHNVIVEQDSWEELSRKVKARKSREYARRQVAESLSHVSAPMHSLSPSEIKRTMSAGYPSPGKSCTSRSVVRATSHDDDVFMNEQSQTIMVNEANKHNSDHSADETSQTTRDAARTVAEYNSIQVPKTSSHPHRTPSVQPSGNSTQQPRPSSQRKTRQRESGSQYLRAAIQPSSSKESIAVMDSQPDATADFESVPRPKSLRFPSSPMMSQYSINQTTMATKTGYTSQVISSSIPPLPPKSSPEIVTPEEDRVPSSPPLMVPGDGKEEGDLEYDEHAYDEHAEGVAEDDTMPSPDNDADVAMDEDEDEEDLPLPKEESEDEDADNESSQEGYVDMAHPCKVEVPDDEASGTLDQEQPEGHVHYNQESRRNNGDNPSNAPRMQRQNTIPDTDALDDTQPSCFPDSHSGEVIGDDAAVHNNTNNTEQFQTAQEEPSGSQSNMPAPRSSRDQGSDTMTGGSRIRSIDDIYNLPETQQSPVEEDVEMPRLSGVEEDDEDVSMSRSSPALPPAKRRKITYTGKRPVFRDSTTATADATLSGPPSSPHVELAQDALEATPPIATTQEQEDQGARTAARLREEAQVPYKPTTSLKSKVLPKPKKPQNQRHGALKPVSRELLQSVSSPANSPSRPKVSVRNRATTPVTPSKPKEVASKAPTKTPADVNMTDADNDTVGPTSSAPPPSNVEKTPSQHSETPPDDIVVPNRVFACWPGSHYYPATCLGRATSRLLQIRYDDGNITSVDAMLVRALDLRKGDHVKVDEPGMKKNTYVVVGFKHKMHDVGCEEFPTTDQRGHASVILEEKSRGSLPAAKALQTTGQISVPVSDVYLTAGLWKRLRDRSYNFGSLISPAKTASHIGTPVPDHFATPSFTRRGTAAPSLLKDLTTRAGSVASTTRSGTGVFVNMAFVLTSTAADVDKEAITKTIRRNGGQVLEHGFHELFDYESSDAPSSPQKRRRSTSSVERPGLSLKQAYRDLGFVALLSDSHSRSTKYIQALALNVPCLHLRWIQDSVNASRAAPFSRYLLPAGVSKFLDPNGVIRSRTMAPYDPAGEDTSFAQTIQTRDLLFNNQNVLLVTGKSKKEMDKRQPFVFLSHALGSASVGLCADLDTAADMLGDNKWDWVYVDNGERGVAVAATMLFGTEKPAPLGKTKKGGKKRRRSETEPEPQDPLFVKSRVGMRDVRITCAEFVIQSLILGVLVEE</sequence>
<dbReference type="Proteomes" id="UP000249757">
    <property type="component" value="Unassembled WGS sequence"/>
</dbReference>
<feature type="compositionally biased region" description="Polar residues" evidence="4">
    <location>
        <begin position="491"/>
        <end position="506"/>
    </location>
</feature>
<feature type="compositionally biased region" description="Polar residues" evidence="4">
    <location>
        <begin position="562"/>
        <end position="585"/>
    </location>
</feature>
<reference evidence="9" key="4">
    <citation type="journal article" date="2022" name="Microb. Genom.">
        <title>A global pangenome for the wheat fungal pathogen Pyrenophora tritici-repentis and prediction of effector protein structural homology.</title>
        <authorList>
            <person name="Moolhuijzen P.M."/>
            <person name="See P.T."/>
            <person name="Shi G."/>
            <person name="Powell H.R."/>
            <person name="Cockram J."/>
            <person name="Jorgensen L.N."/>
            <person name="Benslimane H."/>
            <person name="Strelkov S.E."/>
            <person name="Turner J."/>
            <person name="Liu Z."/>
            <person name="Moffat C.S."/>
        </authorList>
    </citation>
    <scope>NUCLEOTIDE SEQUENCE [LARGE SCALE GENOMIC DNA]</scope>
</reference>
<dbReference type="CDD" id="cd17745">
    <property type="entry name" value="BRCT_p53bp1_rpt1"/>
    <property type="match status" value="1"/>
</dbReference>
<proteinExistence type="predicted"/>
<protein>
    <submittedName>
        <fullName evidence="7">Rad9-Rad53-bind domain containing protein</fullName>
    </submittedName>
    <submittedName>
        <fullName evidence="6">Rad9-Rad53-bind multi-domain protein</fullName>
    </submittedName>
</protein>
<dbReference type="GO" id="GO:0042393">
    <property type="term" value="F:histone binding"/>
    <property type="evidence" value="ECO:0007669"/>
    <property type="project" value="TreeGrafter"/>
</dbReference>
<dbReference type="InterPro" id="IPR036420">
    <property type="entry name" value="BRCT_dom_sf"/>
</dbReference>
<feature type="compositionally biased region" description="Polar residues" evidence="4">
    <location>
        <begin position="772"/>
        <end position="795"/>
    </location>
</feature>
<feature type="compositionally biased region" description="Basic residues" evidence="4">
    <location>
        <begin position="946"/>
        <end position="955"/>
    </location>
</feature>
<feature type="region of interest" description="Disordered" evidence="4">
    <location>
        <begin position="1293"/>
        <end position="1314"/>
    </location>
</feature>
<keyword evidence="9" id="KW-1185">Reference proteome</keyword>
<dbReference type="Proteomes" id="UP000245464">
    <property type="component" value="Chromosome 7"/>
</dbReference>
<feature type="compositionally biased region" description="Polar residues" evidence="4">
    <location>
        <begin position="1036"/>
        <end position="1045"/>
    </location>
</feature>
<dbReference type="GO" id="GO:0000077">
    <property type="term" value="P:DNA damage checkpoint signaling"/>
    <property type="evidence" value="ECO:0007669"/>
    <property type="project" value="TreeGrafter"/>
</dbReference>
<comment type="caution">
    <text evidence="6">The sequence shown here is derived from an EMBL/GenBank/DDBJ whole genome shotgun (WGS) entry which is preliminary data.</text>
</comment>
<name>A0A2W1DNA6_9PLEO</name>
<keyword evidence="2" id="KW-0227">DNA damage</keyword>
<dbReference type="Pfam" id="PF18115">
    <property type="entry name" value="Tudor_3"/>
    <property type="match status" value="1"/>
</dbReference>
<dbReference type="Gene3D" id="3.40.50.10190">
    <property type="entry name" value="BRCT domain"/>
    <property type="match status" value="1"/>
</dbReference>
<feature type="region of interest" description="Disordered" evidence="4">
    <location>
        <begin position="209"/>
        <end position="228"/>
    </location>
</feature>
<feature type="compositionally biased region" description="Polar residues" evidence="4">
    <location>
        <begin position="968"/>
        <end position="980"/>
    </location>
</feature>
<evidence type="ECO:0000256" key="2">
    <source>
        <dbReference type="ARBA" id="ARBA00022763"/>
    </source>
</evidence>
<evidence type="ECO:0000256" key="4">
    <source>
        <dbReference type="SAM" id="MobiDB-lite"/>
    </source>
</evidence>
<dbReference type="EMBL" id="NRDI02000013">
    <property type="protein sequence ID" value="KAI1511729.1"/>
    <property type="molecule type" value="Genomic_DNA"/>
</dbReference>
<reference evidence="6 8" key="1">
    <citation type="journal article" date="2018" name="BMC Genomics">
        <title>Comparative genomics of the wheat fungal pathogen Pyrenophora tritici-repentis reveals chromosomal variations and genome plasticity.</title>
        <authorList>
            <person name="Moolhuijzen P."/>
            <person name="See P.T."/>
            <person name="Hane J.K."/>
            <person name="Shi G."/>
            <person name="Liu Z."/>
            <person name="Oliver R.P."/>
            <person name="Moffat C.S."/>
        </authorList>
    </citation>
    <scope>NUCLEOTIDE SEQUENCE [LARGE SCALE GENOMIC DNA]</scope>
    <source>
        <strain evidence="6">M4</strain>
    </source>
</reference>
<evidence type="ECO:0000313" key="6">
    <source>
        <dbReference type="EMBL" id="KAF7568648.1"/>
    </source>
</evidence>
<feature type="compositionally biased region" description="Basic and acidic residues" evidence="4">
    <location>
        <begin position="619"/>
        <end position="639"/>
    </location>
</feature>
<feature type="domain" description="BRCT" evidence="5">
    <location>
        <begin position="1247"/>
        <end position="1375"/>
    </location>
</feature>
<feature type="compositionally biased region" description="Basic and acidic residues" evidence="4">
    <location>
        <begin position="712"/>
        <end position="726"/>
    </location>
</feature>
<evidence type="ECO:0000313" key="9">
    <source>
        <dbReference type="Proteomes" id="UP000249757"/>
    </source>
</evidence>
<dbReference type="Gene3D" id="2.30.30.140">
    <property type="match status" value="1"/>
</dbReference>
<feature type="compositionally biased region" description="Basic residues" evidence="4">
    <location>
        <begin position="1499"/>
        <end position="1509"/>
    </location>
</feature>
<feature type="compositionally biased region" description="Polar residues" evidence="4">
    <location>
        <begin position="727"/>
        <end position="743"/>
    </location>
</feature>
<dbReference type="InterPro" id="IPR047249">
    <property type="entry name" value="BRCT_p53bp1-like_rpt1"/>
</dbReference>
<evidence type="ECO:0000313" key="8">
    <source>
        <dbReference type="Proteomes" id="UP000245464"/>
    </source>
</evidence>
<dbReference type="GO" id="GO:0045944">
    <property type="term" value="P:positive regulation of transcription by RNA polymerase II"/>
    <property type="evidence" value="ECO:0007669"/>
    <property type="project" value="TreeGrafter"/>
</dbReference>
<dbReference type="OrthoDB" id="129353at2759"/>
<dbReference type="InterPro" id="IPR001357">
    <property type="entry name" value="BRCT_dom"/>
</dbReference>
<evidence type="ECO:0000256" key="3">
    <source>
        <dbReference type="ARBA" id="ARBA00023242"/>
    </source>
</evidence>
<evidence type="ECO:0000256" key="1">
    <source>
        <dbReference type="ARBA" id="ARBA00004123"/>
    </source>
</evidence>
<comment type="subcellular location">
    <subcellularLocation>
        <location evidence="1">Nucleus</location>
    </subcellularLocation>
</comment>
<dbReference type="InterPro" id="IPR041297">
    <property type="entry name" value="Crb2_Tudor"/>
</dbReference>
<dbReference type="PANTHER" id="PTHR15321">
    <property type="entry name" value="TUMOR SUPPRESSOR P53-BINDING PROTEIN 1"/>
    <property type="match status" value="1"/>
</dbReference>